<evidence type="ECO:0000256" key="2">
    <source>
        <dbReference type="ARBA" id="ARBA00022840"/>
    </source>
</evidence>
<dbReference type="Pfam" id="PF00005">
    <property type="entry name" value="ABC_tran"/>
    <property type="match status" value="2"/>
</dbReference>
<reference evidence="4 5" key="1">
    <citation type="journal article" date="2014" name="BMC Genomics">
        <title>Genome based analysis of type-I polyketide synthase and nonribosomal peptide synthetase gene clusters in seven strains of five representative Nocardia species.</title>
        <authorList>
            <person name="Komaki H."/>
            <person name="Ichikawa N."/>
            <person name="Hosoyama A."/>
            <person name="Takahashi-Nakaguchi A."/>
            <person name="Matsuzawa T."/>
            <person name="Suzuki K."/>
            <person name="Fujita N."/>
            <person name="Gonoi T."/>
        </authorList>
    </citation>
    <scope>NUCLEOTIDE SEQUENCE [LARGE SCALE GENOMIC DNA]</scope>
    <source>
        <strain evidence="4 5">NBRC 15531</strain>
    </source>
</reference>
<feature type="domain" description="ABC transporter" evidence="3">
    <location>
        <begin position="13"/>
        <end position="264"/>
    </location>
</feature>
<dbReference type="Gene3D" id="3.40.50.300">
    <property type="entry name" value="P-loop containing nucleotide triphosphate hydrolases"/>
    <property type="match status" value="2"/>
</dbReference>
<dbReference type="SMART" id="SM00382">
    <property type="entry name" value="AAA"/>
    <property type="match status" value="2"/>
</dbReference>
<accession>U5EIM1</accession>
<keyword evidence="2 4" id="KW-0067">ATP-binding</keyword>
<keyword evidence="1" id="KW-0547">Nucleotide-binding</keyword>
<evidence type="ECO:0000313" key="5">
    <source>
        <dbReference type="Proteomes" id="UP000017048"/>
    </source>
</evidence>
<dbReference type="STRING" id="1824.SAMN05444423_102381"/>
<dbReference type="PROSITE" id="PS50893">
    <property type="entry name" value="ABC_TRANSPORTER_2"/>
    <property type="match status" value="2"/>
</dbReference>
<dbReference type="InterPro" id="IPR027417">
    <property type="entry name" value="P-loop_NTPase"/>
</dbReference>
<dbReference type="NCBIfam" id="NF000355">
    <property type="entry name" value="ribo_prot_ABC_F"/>
    <property type="match status" value="1"/>
</dbReference>
<dbReference type="InterPro" id="IPR003593">
    <property type="entry name" value="AAA+_ATPase"/>
</dbReference>
<keyword evidence="5" id="KW-1185">Reference proteome</keyword>
<dbReference type="FunFam" id="3.40.50.300:FF:000011">
    <property type="entry name" value="Putative ABC transporter ATP-binding component"/>
    <property type="match status" value="1"/>
</dbReference>
<evidence type="ECO:0000259" key="3">
    <source>
        <dbReference type="PROSITE" id="PS50893"/>
    </source>
</evidence>
<dbReference type="InterPro" id="IPR003439">
    <property type="entry name" value="ABC_transporter-like_ATP-bd"/>
</dbReference>
<dbReference type="NCBIfam" id="NF000171">
    <property type="entry name" value="ABCF_producer"/>
    <property type="match status" value="1"/>
</dbReference>
<dbReference type="PANTHER" id="PTHR42855:SF2">
    <property type="entry name" value="DRUG RESISTANCE ABC TRANSPORTER,ATP-BINDING PROTEIN"/>
    <property type="match status" value="1"/>
</dbReference>
<evidence type="ECO:0000256" key="1">
    <source>
        <dbReference type="ARBA" id="ARBA00022741"/>
    </source>
</evidence>
<dbReference type="GO" id="GO:0016887">
    <property type="term" value="F:ATP hydrolysis activity"/>
    <property type="evidence" value="ECO:0007669"/>
    <property type="project" value="InterPro"/>
</dbReference>
<dbReference type="EMBL" id="BAFO02000032">
    <property type="protein sequence ID" value="GAD86241.1"/>
    <property type="molecule type" value="Genomic_DNA"/>
</dbReference>
<dbReference type="GO" id="GO:0005524">
    <property type="term" value="F:ATP binding"/>
    <property type="evidence" value="ECO:0007669"/>
    <property type="project" value="UniProtKB-KW"/>
</dbReference>
<dbReference type="PROSITE" id="PS00211">
    <property type="entry name" value="ABC_TRANSPORTER_1"/>
    <property type="match status" value="2"/>
</dbReference>
<sequence length="548" mass="58764">MVVHLMMTSTAQIALHDVTKRYDTTPVLDRVTLSVRPGETVGVIGENGSGKSTLLRLLAGVEPADNGAVTVTAPGGIGYLPQVLELPGTATVAAAVDHALADLRLLEQQLRHTEQQLAQADPAVLADYADLQARFDARDGYHADTRVDIALAELGLPGLDRHRTLATLSGGERARLALAATLAAAPELLLLDEPTNDLDDAAVAWLEQQLRSHRGAVIAVTHDRVFLERITGTILEVDAGQVRRYGDGYAGYLTAKDAERRRAAQDYADWRTELARNRRRAASNVVRLEAIPRKLPLAVFAAGPFRARGRGHGTMSRIRNAKERVARLTGDPVAAPIDPLRFTAAVDTVHDTGTGPVAELTDIGVGDRLALAALRIEAGSRLLVTGPNGAGKTTLLRVLAGDLRPDTGTARVTGRVGWLRQDPPRYPAAATVLAAFATGRPGHPDDHADTLLDLGLFRPAELALRVGELSYGQRRRIEIARLVTEPADLLLLDEPTNHLAPALVEELEQALDGYSGALVIVSHDRQLRRRFTGDRMVLDDGAMAAVAA</sequence>
<dbReference type="InterPro" id="IPR051309">
    <property type="entry name" value="ABCF_ATPase"/>
</dbReference>
<dbReference type="PANTHER" id="PTHR42855">
    <property type="entry name" value="ABC TRANSPORTER ATP-BINDING SUBUNIT"/>
    <property type="match status" value="1"/>
</dbReference>
<gene>
    <name evidence="4" type="ORF">NCAST_32_07280</name>
</gene>
<dbReference type="eggNOG" id="COG0488">
    <property type="taxonomic scope" value="Bacteria"/>
</dbReference>
<organism evidence="4 5">
    <name type="scientific">Nocardia asteroides NBRC 15531</name>
    <dbReference type="NCBI Taxonomy" id="1110697"/>
    <lineage>
        <taxon>Bacteria</taxon>
        <taxon>Bacillati</taxon>
        <taxon>Actinomycetota</taxon>
        <taxon>Actinomycetes</taxon>
        <taxon>Mycobacteriales</taxon>
        <taxon>Nocardiaceae</taxon>
        <taxon>Nocardia</taxon>
    </lineage>
</organism>
<feature type="domain" description="ABC transporter" evidence="3">
    <location>
        <begin position="340"/>
        <end position="548"/>
    </location>
</feature>
<comment type="caution">
    <text evidence="4">The sequence shown here is derived from an EMBL/GenBank/DDBJ whole genome shotgun (WGS) entry which is preliminary data.</text>
</comment>
<dbReference type="Proteomes" id="UP000017048">
    <property type="component" value="Unassembled WGS sequence"/>
</dbReference>
<proteinExistence type="predicted"/>
<dbReference type="InterPro" id="IPR017871">
    <property type="entry name" value="ABC_transporter-like_CS"/>
</dbReference>
<dbReference type="AlphaFoldDB" id="U5EIM1"/>
<protein>
    <submittedName>
        <fullName evidence="4">ABC transporter ATP-binding protein</fullName>
    </submittedName>
</protein>
<evidence type="ECO:0000313" key="4">
    <source>
        <dbReference type="EMBL" id="GAD86241.1"/>
    </source>
</evidence>
<name>U5EIM1_NOCAS</name>
<dbReference type="SUPFAM" id="SSF52540">
    <property type="entry name" value="P-loop containing nucleoside triphosphate hydrolases"/>
    <property type="match status" value="2"/>
</dbReference>